<dbReference type="InterPro" id="IPR036514">
    <property type="entry name" value="SGNH_hydro_sf"/>
</dbReference>
<name>A0ABM7WYS2_9BACT</name>
<evidence type="ECO:0000256" key="1">
    <source>
        <dbReference type="SAM" id="SignalP"/>
    </source>
</evidence>
<dbReference type="SUPFAM" id="SSF52266">
    <property type="entry name" value="SGNH hydrolase"/>
    <property type="match status" value="1"/>
</dbReference>
<reference evidence="3" key="1">
    <citation type="journal article" date="2022" name="Int. J. Syst. Evol. Microbiol.">
        <title>Anaeromyxobacter oryzae sp. nov., Anaeromyxobacter diazotrophicus sp. nov. and Anaeromyxobacter paludicola sp. nov., isolated from paddy soils.</title>
        <authorList>
            <person name="Itoh H."/>
            <person name="Xu Z."/>
            <person name="Mise K."/>
            <person name="Masuda Y."/>
            <person name="Ushijima N."/>
            <person name="Hayakawa C."/>
            <person name="Shiratori Y."/>
            <person name="Senoo K."/>
        </authorList>
    </citation>
    <scope>NUCLEOTIDE SEQUENCE [LARGE SCALE GENOMIC DNA]</scope>
    <source>
        <strain evidence="3">Red232</strain>
    </source>
</reference>
<dbReference type="Proteomes" id="UP001162891">
    <property type="component" value="Chromosome"/>
</dbReference>
<keyword evidence="1" id="KW-0732">Signal</keyword>
<keyword evidence="3" id="KW-1185">Reference proteome</keyword>
<dbReference type="RefSeq" id="WP_248353087.1">
    <property type="nucleotide sequence ID" value="NZ_AP025591.1"/>
</dbReference>
<dbReference type="Gene3D" id="3.40.50.1110">
    <property type="entry name" value="SGNH hydrolase"/>
    <property type="match status" value="1"/>
</dbReference>
<evidence type="ECO:0000313" key="3">
    <source>
        <dbReference type="Proteomes" id="UP001162891"/>
    </source>
</evidence>
<evidence type="ECO:0000313" key="2">
    <source>
        <dbReference type="EMBL" id="BDG04644.1"/>
    </source>
</evidence>
<evidence type="ECO:0008006" key="4">
    <source>
        <dbReference type="Google" id="ProtNLM"/>
    </source>
</evidence>
<organism evidence="2 3">
    <name type="scientific">Anaeromyxobacter oryzae</name>
    <dbReference type="NCBI Taxonomy" id="2918170"/>
    <lineage>
        <taxon>Bacteria</taxon>
        <taxon>Pseudomonadati</taxon>
        <taxon>Myxococcota</taxon>
        <taxon>Myxococcia</taxon>
        <taxon>Myxococcales</taxon>
        <taxon>Cystobacterineae</taxon>
        <taxon>Anaeromyxobacteraceae</taxon>
        <taxon>Anaeromyxobacter</taxon>
    </lineage>
</organism>
<dbReference type="EMBL" id="AP025591">
    <property type="protein sequence ID" value="BDG04644.1"/>
    <property type="molecule type" value="Genomic_DNA"/>
</dbReference>
<feature type="signal peptide" evidence="1">
    <location>
        <begin position="1"/>
        <end position="19"/>
    </location>
</feature>
<accession>A0ABM7WYS2</accession>
<gene>
    <name evidence="2" type="ORF">AMOR_36400</name>
</gene>
<feature type="chain" id="PRO_5046573567" description="SGNH hydrolase-type esterase domain-containing protein" evidence="1">
    <location>
        <begin position="20"/>
        <end position="281"/>
    </location>
</feature>
<sequence length="281" mass="28935">MSVLFPVVVGVAATLVAAAAVQVPAGDAANAKLGDDLARVARLRVLFGHQSVGGNVLAGVARLSAAHGGVLGVTEVRGAGPLAPGLSHALVGENGAPRTKLDAFAALLARLEGPPPDVALVKLCWADFGADTDADALFEVYRTALAELARRHPRTTFVHVTVPLTTVQGGARALVKGALGKPPYGLLENARREAFNARLRAEYGGRAPLFDLARLEATAPDGSVTRAEWRGTSTLALAPAYTDDGGHLVAAAQDRIARALLATLAALPVAAPERAPFPPQR</sequence>
<proteinExistence type="predicted"/>
<protein>
    <recommendedName>
        <fullName evidence="4">SGNH hydrolase-type esterase domain-containing protein</fullName>
    </recommendedName>
</protein>